<organism evidence="2 3">
    <name type="scientific">Lactuca saligna</name>
    <name type="common">Willowleaf lettuce</name>
    <dbReference type="NCBI Taxonomy" id="75948"/>
    <lineage>
        <taxon>Eukaryota</taxon>
        <taxon>Viridiplantae</taxon>
        <taxon>Streptophyta</taxon>
        <taxon>Embryophyta</taxon>
        <taxon>Tracheophyta</taxon>
        <taxon>Spermatophyta</taxon>
        <taxon>Magnoliopsida</taxon>
        <taxon>eudicotyledons</taxon>
        <taxon>Gunneridae</taxon>
        <taxon>Pentapetalae</taxon>
        <taxon>asterids</taxon>
        <taxon>campanulids</taxon>
        <taxon>Asterales</taxon>
        <taxon>Asteraceae</taxon>
        <taxon>Cichorioideae</taxon>
        <taxon>Cichorieae</taxon>
        <taxon>Lactucinae</taxon>
        <taxon>Lactuca</taxon>
    </lineage>
</organism>
<feature type="compositionally biased region" description="Polar residues" evidence="1">
    <location>
        <begin position="116"/>
        <end position="125"/>
    </location>
</feature>
<protein>
    <submittedName>
        <fullName evidence="2">Uncharacterized protein</fullName>
    </submittedName>
</protein>
<name>A0AA35Z285_LACSI</name>
<evidence type="ECO:0000313" key="3">
    <source>
        <dbReference type="Proteomes" id="UP001177003"/>
    </source>
</evidence>
<gene>
    <name evidence="2" type="ORF">LSALG_LOCUS24061</name>
</gene>
<accession>A0AA35Z285</accession>
<evidence type="ECO:0000313" key="2">
    <source>
        <dbReference type="EMBL" id="CAI9284540.1"/>
    </source>
</evidence>
<proteinExistence type="predicted"/>
<dbReference type="Proteomes" id="UP001177003">
    <property type="component" value="Chromosome 5"/>
</dbReference>
<sequence>MLVDKNNLKLCNVIKGMVLTWIRENVDAEVEEYVAEWFTKSAFLRAYEYNIHPLNDSTLWPRMPDVHLILPPIRRRLPGRPCMKRKRDQAENELGGNTRHTLRMAGPSKARKKSNARNCPSQVGPSTPAPCAPTHVNQDPVNQEHVNEVPMNEVPINPDPVNLVPVNLVPMNLGVRVPKSLGFRARKLQRESTRYKSGSMFFKRMEKE</sequence>
<evidence type="ECO:0000256" key="1">
    <source>
        <dbReference type="SAM" id="MobiDB-lite"/>
    </source>
</evidence>
<reference evidence="2" key="1">
    <citation type="submission" date="2023-04" db="EMBL/GenBank/DDBJ databases">
        <authorList>
            <person name="Vijverberg K."/>
            <person name="Xiong W."/>
            <person name="Schranz E."/>
        </authorList>
    </citation>
    <scope>NUCLEOTIDE SEQUENCE</scope>
</reference>
<dbReference type="EMBL" id="OX465081">
    <property type="protein sequence ID" value="CAI9284540.1"/>
    <property type="molecule type" value="Genomic_DNA"/>
</dbReference>
<feature type="region of interest" description="Disordered" evidence="1">
    <location>
        <begin position="98"/>
        <end position="139"/>
    </location>
</feature>
<keyword evidence="3" id="KW-1185">Reference proteome</keyword>
<dbReference type="AlphaFoldDB" id="A0AA35Z285"/>